<gene>
    <name evidence="1" type="ORF">MML48_9g00014675</name>
</gene>
<reference evidence="1" key="1">
    <citation type="submission" date="2022-04" db="EMBL/GenBank/DDBJ databases">
        <title>Chromosome-scale genome assembly of Holotrichia oblita Faldermann.</title>
        <authorList>
            <person name="Rongchong L."/>
        </authorList>
    </citation>
    <scope>NUCLEOTIDE SEQUENCE</scope>
    <source>
        <strain evidence="1">81SQS9</strain>
    </source>
</reference>
<evidence type="ECO:0000313" key="2">
    <source>
        <dbReference type="Proteomes" id="UP001056778"/>
    </source>
</evidence>
<dbReference type="EMBL" id="CM043023">
    <property type="protein sequence ID" value="KAI4454545.1"/>
    <property type="molecule type" value="Genomic_DNA"/>
</dbReference>
<proteinExistence type="predicted"/>
<organism evidence="1 2">
    <name type="scientific">Holotrichia oblita</name>
    <name type="common">Chafer beetle</name>
    <dbReference type="NCBI Taxonomy" id="644536"/>
    <lineage>
        <taxon>Eukaryota</taxon>
        <taxon>Metazoa</taxon>
        <taxon>Ecdysozoa</taxon>
        <taxon>Arthropoda</taxon>
        <taxon>Hexapoda</taxon>
        <taxon>Insecta</taxon>
        <taxon>Pterygota</taxon>
        <taxon>Neoptera</taxon>
        <taxon>Endopterygota</taxon>
        <taxon>Coleoptera</taxon>
        <taxon>Polyphaga</taxon>
        <taxon>Scarabaeiformia</taxon>
        <taxon>Scarabaeidae</taxon>
        <taxon>Melolonthinae</taxon>
        <taxon>Holotrichia</taxon>
    </lineage>
</organism>
<sequence length="505" mass="55600">MDKFEKDDLPSAKRSTLIQIALCLIAYFSTIAPSMSLGFSAVALPGLSNPENPYKLTEEQQTWFASIASIATPIGCFISGPISDKFGRKMSILTINAITFLGWLVLTLAARIDGNIYAMLLVGRLITGFSTGLASISAAVYMAEVSSPDLRGMFTTASATFFSLGILCVYFLGYLFKDDWGQIALITAVIPVISMVLSVFLLPESPAWLVSKNREIEARSNLTKIYGFKNSTTEIREEIQTLVDNRKKNEIKKSPGSTSFFAPLKKKFKYFMRPTCLKPFLIILTYFFFLQFSGVFVIIFYCIDIVKQAGVSIDPHVAIVAIALTRLIGALSVFSISKRCGRRGPSIFSGVFITICMLGLSAYLYCKNEGIISEDLAQNLTWIPLTLLVAYFFTSAVGFLTVPFAMAAEVFPTKIRGLASGLVTCLAYGFNFITVKTYAVMMESMGNAGFFCFYGIMGLLGTIFVITLLPETKGKTLQEIEELFDKNVKHTSETELLSVQVKNGK</sequence>
<comment type="caution">
    <text evidence="1">The sequence shown here is derived from an EMBL/GenBank/DDBJ whole genome shotgun (WGS) entry which is preliminary data.</text>
</comment>
<evidence type="ECO:0000313" key="1">
    <source>
        <dbReference type="EMBL" id="KAI4454545.1"/>
    </source>
</evidence>
<accession>A0ACB9SIL4</accession>
<protein>
    <submittedName>
        <fullName evidence="1">Uncharacterized protein</fullName>
    </submittedName>
</protein>
<dbReference type="Proteomes" id="UP001056778">
    <property type="component" value="Chromosome 9"/>
</dbReference>
<keyword evidence="2" id="KW-1185">Reference proteome</keyword>
<name>A0ACB9SIL4_HOLOL</name>